<dbReference type="Gene3D" id="3.10.129.10">
    <property type="entry name" value="Hotdog Thioesterase"/>
    <property type="match status" value="1"/>
</dbReference>
<evidence type="ECO:0000313" key="2">
    <source>
        <dbReference type="Proteomes" id="UP000598227"/>
    </source>
</evidence>
<dbReference type="SUPFAM" id="SSF54637">
    <property type="entry name" value="Thioesterase/thiol ester dehydrase-isomerase"/>
    <property type="match status" value="1"/>
</dbReference>
<dbReference type="RefSeq" id="WP_192567331.1">
    <property type="nucleotide sequence ID" value="NZ_JACZEP010000005.1"/>
</dbReference>
<accession>A0ABR9GQT8</accession>
<dbReference type="CDD" id="cd00586">
    <property type="entry name" value="4HBT"/>
    <property type="match status" value="1"/>
</dbReference>
<proteinExistence type="predicted"/>
<dbReference type="InterPro" id="IPR029069">
    <property type="entry name" value="HotDog_dom_sf"/>
</dbReference>
<organism evidence="1 2">
    <name type="scientific">Aminobacter carboxidus</name>
    <dbReference type="NCBI Taxonomy" id="376165"/>
    <lineage>
        <taxon>Bacteria</taxon>
        <taxon>Pseudomonadati</taxon>
        <taxon>Pseudomonadota</taxon>
        <taxon>Alphaproteobacteria</taxon>
        <taxon>Hyphomicrobiales</taxon>
        <taxon>Phyllobacteriaceae</taxon>
        <taxon>Aminobacter</taxon>
    </lineage>
</organism>
<keyword evidence="2" id="KW-1185">Reference proteome</keyword>
<protein>
    <submittedName>
        <fullName evidence="1">Thioesterase family protein</fullName>
    </submittedName>
</protein>
<sequence>MSQLSKPIVIVSQIDPTWRDYNGHVNYAAYAMAADPAIDAIYAAAGLDWNYRKRQSRSDYVVESRFFYLREIRSGGKIEVRARLVDFDRKRTHIYCEIRDHDNGSLSATAHIVSLHVDSARAKSAEFEDFALEGFAALKAEHDQLPVPDIFDDTVTLTRRLGQARAAPAA</sequence>
<gene>
    <name evidence="1" type="ORF">IHE39_17270</name>
</gene>
<evidence type="ECO:0000313" key="1">
    <source>
        <dbReference type="EMBL" id="MBE1206049.1"/>
    </source>
</evidence>
<comment type="caution">
    <text evidence="1">The sequence shown here is derived from an EMBL/GenBank/DDBJ whole genome shotgun (WGS) entry which is preliminary data.</text>
</comment>
<name>A0ABR9GQT8_9HYPH</name>
<dbReference type="Proteomes" id="UP000598227">
    <property type="component" value="Unassembled WGS sequence"/>
</dbReference>
<reference evidence="1 2" key="1">
    <citation type="submission" date="2020-09" db="EMBL/GenBank/DDBJ databases">
        <title>Draft Genome Sequence of Aminobacter carboxidus type strain DSM 1086, a soil Gram-negative carboxydobacterium.</title>
        <authorList>
            <person name="Turrini P."/>
            <person name="Tescari M."/>
            <person name="Artuso I."/>
            <person name="Lugli G.A."/>
            <person name="Frangipani E."/>
            <person name="Ventura M."/>
            <person name="Visca P."/>
        </authorList>
    </citation>
    <scope>NUCLEOTIDE SEQUENCE [LARGE SCALE GENOMIC DNA]</scope>
    <source>
        <strain evidence="1 2">DSM 1086</strain>
    </source>
</reference>
<dbReference type="EMBL" id="JACZEP010000005">
    <property type="protein sequence ID" value="MBE1206049.1"/>
    <property type="molecule type" value="Genomic_DNA"/>
</dbReference>
<dbReference type="Pfam" id="PF13279">
    <property type="entry name" value="4HBT_2"/>
    <property type="match status" value="1"/>
</dbReference>